<feature type="domain" description="Ribosomal RNA methyltransferase FtsJ" evidence="7">
    <location>
        <begin position="18"/>
        <end position="216"/>
    </location>
</feature>
<keyword evidence="3" id="KW-0489">Methyltransferase</keyword>
<organism evidence="8 9">
    <name type="scientific">Sphagnum troendelagicum</name>
    <dbReference type="NCBI Taxonomy" id="128251"/>
    <lineage>
        <taxon>Eukaryota</taxon>
        <taxon>Viridiplantae</taxon>
        <taxon>Streptophyta</taxon>
        <taxon>Embryophyta</taxon>
        <taxon>Bryophyta</taxon>
        <taxon>Sphagnophytina</taxon>
        <taxon>Sphagnopsida</taxon>
        <taxon>Sphagnales</taxon>
        <taxon>Sphagnaceae</taxon>
        <taxon>Sphagnum</taxon>
    </lineage>
</organism>
<evidence type="ECO:0000256" key="6">
    <source>
        <dbReference type="ARBA" id="ARBA00041184"/>
    </source>
</evidence>
<dbReference type="EMBL" id="OZ019897">
    <property type="protein sequence ID" value="CAK9225715.1"/>
    <property type="molecule type" value="Genomic_DNA"/>
</dbReference>
<reference evidence="8" key="1">
    <citation type="submission" date="2024-02" db="EMBL/GenBank/DDBJ databases">
        <authorList>
            <consortium name="ELIXIR-Norway"/>
            <consortium name="Elixir Norway"/>
        </authorList>
    </citation>
    <scope>NUCLEOTIDE SEQUENCE</scope>
</reference>
<dbReference type="HAMAP" id="MF_01547">
    <property type="entry name" value="RNA_methyltr_E"/>
    <property type="match status" value="1"/>
</dbReference>
<evidence type="ECO:0000313" key="8">
    <source>
        <dbReference type="EMBL" id="CAK9225715.1"/>
    </source>
</evidence>
<evidence type="ECO:0000256" key="4">
    <source>
        <dbReference type="ARBA" id="ARBA00022679"/>
    </source>
</evidence>
<dbReference type="Proteomes" id="UP001497512">
    <property type="component" value="Chromosome 5"/>
</dbReference>
<dbReference type="Gene3D" id="3.40.50.150">
    <property type="entry name" value="Vaccinia Virus protein VP39"/>
    <property type="match status" value="1"/>
</dbReference>
<dbReference type="InterPro" id="IPR002877">
    <property type="entry name" value="RNA_MeTrfase_FtsJ_dom"/>
</dbReference>
<comment type="similarity">
    <text evidence="1">Belongs to the class I-like SAM-binding methyltransferase superfamily. RNA methyltransferase RlmE family.</text>
</comment>
<evidence type="ECO:0000256" key="5">
    <source>
        <dbReference type="ARBA" id="ARBA00022691"/>
    </source>
</evidence>
<dbReference type="Pfam" id="PF01728">
    <property type="entry name" value="FtsJ"/>
    <property type="match status" value="1"/>
</dbReference>
<sequence length="217" mass="23050">MSGGTADFFYREARRLKFVARSAFKLLEIQNKHRIIRPGGSVLDLGCAPGAFLQVACQFLGPIEKGGAVVGVDVKKVKVPADHCDVRVRTYCADVLKISATSLASLSPSGCGYSVIVSDMCPAVSGIGSKDAALSGELGLQALHLALGQPESDDELPGRSGGILLPGGSLVIKLLEGEESQGFIKLCKGRFQQLSWLRPKATRSTSREIYFIGKGRV</sequence>
<name>A0ABP0UMU5_9BRYO</name>
<evidence type="ECO:0000256" key="1">
    <source>
        <dbReference type="ARBA" id="ARBA00009258"/>
    </source>
</evidence>
<dbReference type="InterPro" id="IPR050082">
    <property type="entry name" value="RNA_methyltr_RlmE"/>
</dbReference>
<dbReference type="SUPFAM" id="SSF53335">
    <property type="entry name" value="S-adenosyl-L-methionine-dependent methyltransferases"/>
    <property type="match status" value="1"/>
</dbReference>
<dbReference type="PANTHER" id="PTHR10920:SF18">
    <property type="entry name" value="RRNA METHYLTRANSFERASE 2, MITOCHONDRIAL"/>
    <property type="match status" value="1"/>
</dbReference>
<evidence type="ECO:0000256" key="3">
    <source>
        <dbReference type="ARBA" id="ARBA00022603"/>
    </source>
</evidence>
<evidence type="ECO:0000313" key="9">
    <source>
        <dbReference type="Proteomes" id="UP001497512"/>
    </source>
</evidence>
<evidence type="ECO:0000256" key="2">
    <source>
        <dbReference type="ARBA" id="ARBA00022552"/>
    </source>
</evidence>
<evidence type="ECO:0000259" key="7">
    <source>
        <dbReference type="Pfam" id="PF01728"/>
    </source>
</evidence>
<dbReference type="InterPro" id="IPR015507">
    <property type="entry name" value="rRNA-MeTfrase_E"/>
</dbReference>
<keyword evidence="9" id="KW-1185">Reference proteome</keyword>
<protein>
    <recommendedName>
        <fullName evidence="6">rRNA methyltransferase 2, mitochondrial</fullName>
    </recommendedName>
</protein>
<proteinExistence type="inferred from homology"/>
<dbReference type="InterPro" id="IPR029063">
    <property type="entry name" value="SAM-dependent_MTases_sf"/>
</dbReference>
<keyword evidence="2" id="KW-0698">rRNA processing</keyword>
<keyword evidence="4" id="KW-0808">Transferase</keyword>
<dbReference type="PIRSF" id="PIRSF005461">
    <property type="entry name" value="23S_rRNA_mtase"/>
    <property type="match status" value="1"/>
</dbReference>
<dbReference type="PANTHER" id="PTHR10920">
    <property type="entry name" value="RIBOSOMAL RNA METHYLTRANSFERASE"/>
    <property type="match status" value="1"/>
</dbReference>
<accession>A0ABP0UMU5</accession>
<gene>
    <name evidence="8" type="ORF">CSSPTR1EN2_LOCUS17829</name>
</gene>
<keyword evidence="5" id="KW-0949">S-adenosyl-L-methionine</keyword>